<dbReference type="InterPro" id="IPR007694">
    <property type="entry name" value="DNA_helicase_DnaB-like_C"/>
</dbReference>
<dbReference type="InterPro" id="IPR027417">
    <property type="entry name" value="P-loop_NTPase"/>
</dbReference>
<evidence type="ECO:0000259" key="1">
    <source>
        <dbReference type="PROSITE" id="PS51199"/>
    </source>
</evidence>
<dbReference type="EMBL" id="LAZR01029155">
    <property type="protein sequence ID" value="KKL60411.1"/>
    <property type="molecule type" value="Genomic_DNA"/>
</dbReference>
<name>A0A0F9E2Q3_9ZZZZ</name>
<dbReference type="GO" id="GO:0005829">
    <property type="term" value="C:cytosol"/>
    <property type="evidence" value="ECO:0007669"/>
    <property type="project" value="TreeGrafter"/>
</dbReference>
<reference evidence="2" key="1">
    <citation type="journal article" date="2015" name="Nature">
        <title>Complex archaea that bridge the gap between prokaryotes and eukaryotes.</title>
        <authorList>
            <person name="Spang A."/>
            <person name="Saw J.H."/>
            <person name="Jorgensen S.L."/>
            <person name="Zaremba-Niedzwiedzka K."/>
            <person name="Martijn J."/>
            <person name="Lind A.E."/>
            <person name="van Eijk R."/>
            <person name="Schleper C."/>
            <person name="Guy L."/>
            <person name="Ettema T.J."/>
        </authorList>
    </citation>
    <scope>NUCLEOTIDE SEQUENCE</scope>
</reference>
<feature type="non-terminal residue" evidence="2">
    <location>
        <position position="290"/>
    </location>
</feature>
<dbReference type="GO" id="GO:0005524">
    <property type="term" value="F:ATP binding"/>
    <property type="evidence" value="ECO:0007669"/>
    <property type="project" value="InterPro"/>
</dbReference>
<proteinExistence type="predicted"/>
<dbReference type="PANTHER" id="PTHR30153">
    <property type="entry name" value="REPLICATIVE DNA HELICASE DNAB"/>
    <property type="match status" value="1"/>
</dbReference>
<sequence>MPEDSDKLIEVSEYLHQVLREMSDHPVGIPTGIPELDAKMRGLKDGELYIIGGRPSMGKSALMTDMILSASINNNILVFSIEMSARLLIERMLSNLARVNYSNLKYGDLLTIETQRVEAASKLLFDRSIYICDDVWLNTSKIDRVTKLLDSQGTKIDCIFLDYLQLMGLTDAGESRNNDLGRINGHLKGIARQYNVPVVVLSQLNRRVESRDSRRPQMSDLRDSGAIEQDADAILLLHRPGYYTSVNKDSRHIHVSMSYFYSVSYLATISALASGDNPSRILIQAAFGSF</sequence>
<dbReference type="Gene3D" id="3.40.50.300">
    <property type="entry name" value="P-loop containing nucleotide triphosphate hydrolases"/>
    <property type="match status" value="1"/>
</dbReference>
<protein>
    <recommendedName>
        <fullName evidence="1">SF4 helicase domain-containing protein</fullName>
    </recommendedName>
</protein>
<dbReference type="SUPFAM" id="SSF52540">
    <property type="entry name" value="P-loop containing nucleoside triphosphate hydrolases"/>
    <property type="match status" value="1"/>
</dbReference>
<gene>
    <name evidence="2" type="ORF">LCGC14_2205580</name>
</gene>
<dbReference type="GO" id="GO:0006260">
    <property type="term" value="P:DNA replication"/>
    <property type="evidence" value="ECO:0007669"/>
    <property type="project" value="InterPro"/>
</dbReference>
<dbReference type="Pfam" id="PF03796">
    <property type="entry name" value="DnaB_C"/>
    <property type="match status" value="1"/>
</dbReference>
<comment type="caution">
    <text evidence="2">The sequence shown here is derived from an EMBL/GenBank/DDBJ whole genome shotgun (WGS) entry which is preliminary data.</text>
</comment>
<accession>A0A0F9E2Q3</accession>
<dbReference type="AlphaFoldDB" id="A0A0F9E2Q3"/>
<feature type="domain" description="SF4 helicase" evidence="1">
    <location>
        <begin position="22"/>
        <end position="290"/>
    </location>
</feature>
<organism evidence="2">
    <name type="scientific">marine sediment metagenome</name>
    <dbReference type="NCBI Taxonomy" id="412755"/>
    <lineage>
        <taxon>unclassified sequences</taxon>
        <taxon>metagenomes</taxon>
        <taxon>ecological metagenomes</taxon>
    </lineage>
</organism>
<dbReference type="PROSITE" id="PS51199">
    <property type="entry name" value="SF4_HELICASE"/>
    <property type="match status" value="1"/>
</dbReference>
<evidence type="ECO:0000313" key="2">
    <source>
        <dbReference type="EMBL" id="KKL60411.1"/>
    </source>
</evidence>
<dbReference type="GO" id="GO:0003678">
    <property type="term" value="F:DNA helicase activity"/>
    <property type="evidence" value="ECO:0007669"/>
    <property type="project" value="InterPro"/>
</dbReference>
<dbReference type="PANTHER" id="PTHR30153:SF2">
    <property type="entry name" value="REPLICATIVE DNA HELICASE"/>
    <property type="match status" value="1"/>
</dbReference>